<proteinExistence type="predicted"/>
<dbReference type="EMBL" id="UGQM01000001">
    <property type="protein sequence ID" value="STZ42172.1"/>
    <property type="molecule type" value="Genomic_DNA"/>
</dbReference>
<evidence type="ECO:0000313" key="1">
    <source>
        <dbReference type="EMBL" id="STZ42172.1"/>
    </source>
</evidence>
<name>A0A378SH46_9MYCO</name>
<dbReference type="GO" id="GO:0009306">
    <property type="term" value="P:protein secretion"/>
    <property type="evidence" value="ECO:0007669"/>
    <property type="project" value="InterPro"/>
</dbReference>
<organism evidence="1 2">
    <name type="scientific">Mycolicibacterium gilvum</name>
    <dbReference type="NCBI Taxonomy" id="1804"/>
    <lineage>
        <taxon>Bacteria</taxon>
        <taxon>Bacillati</taxon>
        <taxon>Actinomycetota</taxon>
        <taxon>Actinomycetes</taxon>
        <taxon>Mycobacteriales</taxon>
        <taxon>Mycobacteriaceae</taxon>
        <taxon>Mycolicibacterium</taxon>
    </lineage>
</organism>
<dbReference type="Pfam" id="PF10824">
    <property type="entry name" value="T7SS_ESX_EspC"/>
    <property type="match status" value="1"/>
</dbReference>
<gene>
    <name evidence="1" type="ORF">NCTC10742_01383</name>
</gene>
<sequence length="102" mass="9757">MPAHLSVETGLVHDYGVACATHAADLDAAAACLRGVAAGAAAAFGPVGAPFLASLTRAVAAESAALGRLSTSVDAGRAAATSCAQAYDLSDGDAASRLAGSI</sequence>
<reference evidence="1 2" key="1">
    <citation type="submission" date="2018-06" db="EMBL/GenBank/DDBJ databases">
        <authorList>
            <consortium name="Pathogen Informatics"/>
            <person name="Doyle S."/>
        </authorList>
    </citation>
    <scope>NUCLEOTIDE SEQUENCE [LARGE SCALE GENOMIC DNA]</scope>
    <source>
        <strain evidence="1 2">NCTC10742</strain>
    </source>
</reference>
<dbReference type="InterPro" id="IPR022536">
    <property type="entry name" value="EspC"/>
</dbReference>
<accession>A0A378SH46</accession>
<evidence type="ECO:0000313" key="2">
    <source>
        <dbReference type="Proteomes" id="UP000254291"/>
    </source>
</evidence>
<protein>
    <submittedName>
        <fullName evidence="1">Protein of uncharacterized function (DUF2580)</fullName>
    </submittedName>
</protein>
<dbReference type="Proteomes" id="UP000254291">
    <property type="component" value="Unassembled WGS sequence"/>
</dbReference>
<dbReference type="RefSeq" id="WP_115326827.1">
    <property type="nucleotide sequence ID" value="NZ_JACKST010000158.1"/>
</dbReference>
<dbReference type="AlphaFoldDB" id="A0A378SH46"/>